<evidence type="ECO:0000313" key="1">
    <source>
        <dbReference type="EMBL" id="GEU30368.1"/>
    </source>
</evidence>
<proteinExistence type="predicted"/>
<dbReference type="PANTHER" id="PTHR45719">
    <property type="entry name" value="GLYCOSYLTRANSFERASE"/>
    <property type="match status" value="1"/>
</dbReference>
<dbReference type="PANTHER" id="PTHR45719:SF3">
    <property type="entry name" value="BETA-GLUCURONOSYLTRANSFERASE GLCAT14A"/>
    <property type="match status" value="1"/>
</dbReference>
<dbReference type="SUPFAM" id="SSF53067">
    <property type="entry name" value="Actin-like ATPase domain"/>
    <property type="match status" value="1"/>
</dbReference>
<evidence type="ECO:0008006" key="2">
    <source>
        <dbReference type="Google" id="ProtNLM"/>
    </source>
</evidence>
<reference evidence="1" key="1">
    <citation type="journal article" date="2019" name="Sci. Rep.">
        <title>Draft genome of Tanacetum cinerariifolium, the natural source of mosquito coil.</title>
        <authorList>
            <person name="Yamashiro T."/>
            <person name="Shiraishi A."/>
            <person name="Satake H."/>
            <person name="Nakayama K."/>
        </authorList>
    </citation>
    <scope>NUCLEOTIDE SEQUENCE</scope>
</reference>
<accession>A0A6L2J076</accession>
<gene>
    <name evidence="1" type="ORF">Tci_002346</name>
</gene>
<comment type="caution">
    <text evidence="1">The sequence shown here is derived from an EMBL/GenBank/DDBJ whole genome shotgun (WGS) entry which is preliminary data.</text>
</comment>
<protein>
    <recommendedName>
        <fullName evidence="2">Carbohydrate kinase FGGY C-terminal domain-containing protein</fullName>
    </recommendedName>
</protein>
<dbReference type="InterPro" id="IPR044610">
    <property type="entry name" value="GLCAT14A/B/C"/>
</dbReference>
<dbReference type="GO" id="GO:0015020">
    <property type="term" value="F:glucuronosyltransferase activity"/>
    <property type="evidence" value="ECO:0007669"/>
    <property type="project" value="InterPro"/>
</dbReference>
<dbReference type="AlphaFoldDB" id="A0A6L2J076"/>
<organism evidence="1">
    <name type="scientific">Tanacetum cinerariifolium</name>
    <name type="common">Dalmatian daisy</name>
    <name type="synonym">Chrysanthemum cinerariifolium</name>
    <dbReference type="NCBI Taxonomy" id="118510"/>
    <lineage>
        <taxon>Eukaryota</taxon>
        <taxon>Viridiplantae</taxon>
        <taxon>Streptophyta</taxon>
        <taxon>Embryophyta</taxon>
        <taxon>Tracheophyta</taxon>
        <taxon>Spermatophyta</taxon>
        <taxon>Magnoliopsida</taxon>
        <taxon>eudicotyledons</taxon>
        <taxon>Gunneridae</taxon>
        <taxon>Pentapetalae</taxon>
        <taxon>asterids</taxon>
        <taxon>campanulids</taxon>
        <taxon>Asterales</taxon>
        <taxon>Asteraceae</taxon>
        <taxon>Asteroideae</taxon>
        <taxon>Anthemideae</taxon>
        <taxon>Anthemidinae</taxon>
        <taxon>Tanacetum</taxon>
    </lineage>
</organism>
<dbReference type="EMBL" id="BKCJ010000151">
    <property type="protein sequence ID" value="GEU30368.1"/>
    <property type="molecule type" value="Genomic_DNA"/>
</dbReference>
<sequence>MIESNAPFARKFHRDDLVLDKIDSELLFWGSKKIVPGGWCIKSRKNGSDLCSVVENITMLRPTSGAGRLENLISSFLSDYMLLDAVLKFCTSFPDDYVLCSGTTDSIATFLVTSMGSTPAIEVLSTTRIEDARFRVYSHRLDDKWLVGGAPNTGGAVLCQLVGGAPNTGGTIITGLLSTTHRGNVAYLHRILESIARIEAMGYALLKDLGAIEVKEMFAVGCGSKSDKWTRIQERVLGLPLSRALQPEAAYEAALLALRGSQ</sequence>
<name>A0A6L2J076_TANCI</name>
<dbReference type="Gene3D" id="3.30.420.40">
    <property type="match status" value="1"/>
</dbReference>
<dbReference type="InterPro" id="IPR043129">
    <property type="entry name" value="ATPase_NBD"/>
</dbReference>